<keyword evidence="3" id="KW-1185">Reference proteome</keyword>
<dbReference type="Proteomes" id="UP000053558">
    <property type="component" value="Unassembled WGS sequence"/>
</dbReference>
<dbReference type="InterPro" id="IPR000073">
    <property type="entry name" value="AB_hydrolase_1"/>
</dbReference>
<dbReference type="Gene3D" id="3.40.50.1820">
    <property type="entry name" value="alpha/beta hydrolase"/>
    <property type="match status" value="1"/>
</dbReference>
<protein>
    <submittedName>
        <fullName evidence="2">Alpha beta-hydrolase</fullName>
    </submittedName>
</protein>
<gene>
    <name evidence="2" type="ORF">CONPUDRAFT_158894</name>
</gene>
<dbReference type="AlphaFoldDB" id="A0A5M3M9V8"/>
<proteinExistence type="predicted"/>
<dbReference type="OrthoDB" id="408373at2759"/>
<dbReference type="PANTHER" id="PTHR43329">
    <property type="entry name" value="EPOXIDE HYDROLASE"/>
    <property type="match status" value="1"/>
</dbReference>
<dbReference type="RefSeq" id="XP_007774159.1">
    <property type="nucleotide sequence ID" value="XM_007775969.1"/>
</dbReference>
<dbReference type="InterPro" id="IPR029058">
    <property type="entry name" value="AB_hydrolase_fold"/>
</dbReference>
<reference evidence="3" key="1">
    <citation type="journal article" date="2012" name="Science">
        <title>The Paleozoic origin of enzymatic lignin decomposition reconstructed from 31 fungal genomes.</title>
        <authorList>
            <person name="Floudas D."/>
            <person name="Binder M."/>
            <person name="Riley R."/>
            <person name="Barry K."/>
            <person name="Blanchette R.A."/>
            <person name="Henrissat B."/>
            <person name="Martinez A.T."/>
            <person name="Otillar R."/>
            <person name="Spatafora J.W."/>
            <person name="Yadav J.S."/>
            <person name="Aerts A."/>
            <person name="Benoit I."/>
            <person name="Boyd A."/>
            <person name="Carlson A."/>
            <person name="Copeland A."/>
            <person name="Coutinho P.M."/>
            <person name="de Vries R.P."/>
            <person name="Ferreira P."/>
            <person name="Findley K."/>
            <person name="Foster B."/>
            <person name="Gaskell J."/>
            <person name="Glotzer D."/>
            <person name="Gorecki P."/>
            <person name="Heitman J."/>
            <person name="Hesse C."/>
            <person name="Hori C."/>
            <person name="Igarashi K."/>
            <person name="Jurgens J.A."/>
            <person name="Kallen N."/>
            <person name="Kersten P."/>
            <person name="Kohler A."/>
            <person name="Kuees U."/>
            <person name="Kumar T.K.A."/>
            <person name="Kuo A."/>
            <person name="LaButti K."/>
            <person name="Larrondo L.F."/>
            <person name="Lindquist E."/>
            <person name="Ling A."/>
            <person name="Lombard V."/>
            <person name="Lucas S."/>
            <person name="Lundell T."/>
            <person name="Martin R."/>
            <person name="McLaughlin D.J."/>
            <person name="Morgenstern I."/>
            <person name="Morin E."/>
            <person name="Murat C."/>
            <person name="Nagy L.G."/>
            <person name="Nolan M."/>
            <person name="Ohm R.A."/>
            <person name="Patyshakuliyeva A."/>
            <person name="Rokas A."/>
            <person name="Ruiz-Duenas F.J."/>
            <person name="Sabat G."/>
            <person name="Salamov A."/>
            <person name="Samejima M."/>
            <person name="Schmutz J."/>
            <person name="Slot J.C."/>
            <person name="St John F."/>
            <person name="Stenlid J."/>
            <person name="Sun H."/>
            <person name="Sun S."/>
            <person name="Syed K."/>
            <person name="Tsang A."/>
            <person name="Wiebenga A."/>
            <person name="Young D."/>
            <person name="Pisabarro A."/>
            <person name="Eastwood D.C."/>
            <person name="Martin F."/>
            <person name="Cullen D."/>
            <person name="Grigoriev I.V."/>
            <person name="Hibbett D.S."/>
        </authorList>
    </citation>
    <scope>NUCLEOTIDE SEQUENCE [LARGE SCALE GENOMIC DNA]</scope>
    <source>
        <strain evidence="3">RWD-64-598 SS2</strain>
    </source>
</reference>
<dbReference type="EMBL" id="JH711588">
    <property type="protein sequence ID" value="EIW75431.1"/>
    <property type="molecule type" value="Genomic_DNA"/>
</dbReference>
<evidence type="ECO:0000259" key="1">
    <source>
        <dbReference type="Pfam" id="PF12697"/>
    </source>
</evidence>
<dbReference type="SUPFAM" id="SSF53474">
    <property type="entry name" value="alpha/beta-Hydrolases"/>
    <property type="match status" value="1"/>
</dbReference>
<comment type="caution">
    <text evidence="2">The sequence shown here is derived from an EMBL/GenBank/DDBJ whole genome shotgun (WGS) entry which is preliminary data.</text>
</comment>
<dbReference type="GO" id="GO:0016787">
    <property type="term" value="F:hydrolase activity"/>
    <property type="evidence" value="ECO:0007669"/>
    <property type="project" value="UniProtKB-KW"/>
</dbReference>
<feature type="domain" description="AB hydrolase-1" evidence="1">
    <location>
        <begin position="20"/>
        <end position="243"/>
    </location>
</feature>
<keyword evidence="2" id="KW-0378">Hydrolase</keyword>
<dbReference type="GeneID" id="19203990"/>
<accession>A0A5M3M9V8</accession>
<name>A0A5M3M9V8_CONPW</name>
<sequence length="280" mass="30679">MNTLSPCSVWGNPDAPKRALLVHGFTCTSQIWCHVAQLLVEQGYYVVAPELPGHGIGPRASEYSFDALVKALIPYVSHACPDLIIGHSLGGLITLGLIHHISAESRAVHVVIVDPPLDLTSEQLNFYRVLFTTAVREPPGTEAYTKMFPTWKISDAAWKAFGDELCDPDLVDALFDQHCPWNFKHLLKQAPPENVRLTILAGDLDNGAVYYSGQSAEFAHVTAMSVKGVSHWIPLEHPKAIVDVALTPLSLATREKLDERVVIDKVSNVTNQKDLTCASP</sequence>
<dbReference type="Pfam" id="PF12697">
    <property type="entry name" value="Abhydrolase_6"/>
    <property type="match status" value="1"/>
</dbReference>
<organism evidence="2 3">
    <name type="scientific">Coniophora puteana (strain RWD-64-598)</name>
    <name type="common">Brown rot fungus</name>
    <dbReference type="NCBI Taxonomy" id="741705"/>
    <lineage>
        <taxon>Eukaryota</taxon>
        <taxon>Fungi</taxon>
        <taxon>Dikarya</taxon>
        <taxon>Basidiomycota</taxon>
        <taxon>Agaricomycotina</taxon>
        <taxon>Agaricomycetes</taxon>
        <taxon>Agaricomycetidae</taxon>
        <taxon>Boletales</taxon>
        <taxon>Coniophorineae</taxon>
        <taxon>Coniophoraceae</taxon>
        <taxon>Coniophora</taxon>
    </lineage>
</organism>
<evidence type="ECO:0000313" key="3">
    <source>
        <dbReference type="Proteomes" id="UP000053558"/>
    </source>
</evidence>
<evidence type="ECO:0000313" key="2">
    <source>
        <dbReference type="EMBL" id="EIW75431.1"/>
    </source>
</evidence>
<dbReference type="KEGG" id="cput:CONPUDRAFT_158894"/>